<dbReference type="OrthoDB" id="163768at2"/>
<dbReference type="AlphaFoldDB" id="A0A1Y5SI10"/>
<keyword evidence="3" id="KW-1185">Reference proteome</keyword>
<dbReference type="InterPro" id="IPR017592">
    <property type="entry name" value="Pilus_assmbl_Flp-typ_CpaB"/>
</dbReference>
<dbReference type="SMART" id="SM00858">
    <property type="entry name" value="SAF"/>
    <property type="match status" value="1"/>
</dbReference>
<reference evidence="2 3" key="1">
    <citation type="submission" date="2017-03" db="EMBL/GenBank/DDBJ databases">
        <authorList>
            <person name="Afonso C.L."/>
            <person name="Miller P.J."/>
            <person name="Scott M.A."/>
            <person name="Spackman E."/>
            <person name="Goraichik I."/>
            <person name="Dimitrov K.M."/>
            <person name="Suarez D.L."/>
            <person name="Swayne D.E."/>
        </authorList>
    </citation>
    <scope>NUCLEOTIDE SEQUENCE [LARGE SCALE GENOMIC DNA]</scope>
    <source>
        <strain evidence="2 3">CECT 8287</strain>
    </source>
</reference>
<sequence length="289" mass="31085">MRLVFGLVLVLGLGLAGFAVYMAKNYIQGYQAQLALERSQREPAIETVDVYVAERSLAYGETLLKADVRLTAFPKNSLPEGVYKTYEELFPEGEDEPRTVLRTMEKNEAVLAVKVTNPGEDAGLTSQLSRGMRAFAIKVDVSSGVSGFLRPGDYVDVYWTGKIGGEGVRTEGNSTGDVTKLIDTGIKLIAVDQISGGERTQASIARTVTVAVRPQQVAALAQAQATGRLALSLVGAMDDTIAEVIEVDQRSLLGITEDIVAEKAPEKEVCSVRTRRGAELVVSMIPCTN</sequence>
<evidence type="ECO:0000313" key="2">
    <source>
        <dbReference type="EMBL" id="SLN40972.1"/>
    </source>
</evidence>
<dbReference type="EMBL" id="FWFL01000004">
    <property type="protein sequence ID" value="SLN40972.1"/>
    <property type="molecule type" value="Genomic_DNA"/>
</dbReference>
<dbReference type="InterPro" id="IPR013974">
    <property type="entry name" value="SAF"/>
</dbReference>
<accession>A0A1Y5SI10</accession>
<dbReference type="InterPro" id="IPR031571">
    <property type="entry name" value="RcpC_dom"/>
</dbReference>
<name>A0A1Y5SI10_9RHOB</name>
<dbReference type="Pfam" id="PF16976">
    <property type="entry name" value="RcpC"/>
    <property type="match status" value="1"/>
</dbReference>
<dbReference type="CDD" id="cd11614">
    <property type="entry name" value="SAF_CpaB_FlgA_like"/>
    <property type="match status" value="1"/>
</dbReference>
<gene>
    <name evidence="2" type="ORF">PEL8287_02033</name>
</gene>
<protein>
    <recommendedName>
        <fullName evidence="1">SAF domain-containing protein</fullName>
    </recommendedName>
</protein>
<organism evidence="2 3">
    <name type="scientific">Roseovarius litorisediminis</name>
    <dbReference type="NCBI Taxonomy" id="1312363"/>
    <lineage>
        <taxon>Bacteria</taxon>
        <taxon>Pseudomonadati</taxon>
        <taxon>Pseudomonadota</taxon>
        <taxon>Alphaproteobacteria</taxon>
        <taxon>Rhodobacterales</taxon>
        <taxon>Roseobacteraceae</taxon>
        <taxon>Roseovarius</taxon>
    </lineage>
</organism>
<dbReference type="NCBIfam" id="TIGR03177">
    <property type="entry name" value="pilus_cpaB"/>
    <property type="match status" value="1"/>
</dbReference>
<evidence type="ECO:0000259" key="1">
    <source>
        <dbReference type="SMART" id="SM00858"/>
    </source>
</evidence>
<evidence type="ECO:0000313" key="3">
    <source>
        <dbReference type="Proteomes" id="UP000193827"/>
    </source>
</evidence>
<feature type="domain" description="SAF" evidence="1">
    <location>
        <begin position="48"/>
        <end position="116"/>
    </location>
</feature>
<proteinExistence type="predicted"/>
<dbReference type="RefSeq" id="WP_085892237.1">
    <property type="nucleotide sequence ID" value="NZ_FWFL01000004.1"/>
</dbReference>
<dbReference type="Proteomes" id="UP000193827">
    <property type="component" value="Unassembled WGS sequence"/>
</dbReference>